<gene>
    <name evidence="2" type="ORF">Q4568_18320</name>
</gene>
<evidence type="ECO:0000313" key="2">
    <source>
        <dbReference type="EMBL" id="MDO6544499.1"/>
    </source>
</evidence>
<dbReference type="AlphaFoldDB" id="A0AAW7YAF6"/>
<feature type="signal peptide" evidence="1">
    <location>
        <begin position="1"/>
        <end position="20"/>
    </location>
</feature>
<organism evidence="2 3">
    <name type="scientific">Photobacterium sanguinicancri</name>
    <dbReference type="NCBI Taxonomy" id="875932"/>
    <lineage>
        <taxon>Bacteria</taxon>
        <taxon>Pseudomonadati</taxon>
        <taxon>Pseudomonadota</taxon>
        <taxon>Gammaproteobacteria</taxon>
        <taxon>Vibrionales</taxon>
        <taxon>Vibrionaceae</taxon>
        <taxon>Photobacterium</taxon>
    </lineage>
</organism>
<dbReference type="EMBL" id="JAUOPU010000025">
    <property type="protein sequence ID" value="MDO6544499.1"/>
    <property type="molecule type" value="Genomic_DNA"/>
</dbReference>
<evidence type="ECO:0000313" key="3">
    <source>
        <dbReference type="Proteomes" id="UP001170624"/>
    </source>
</evidence>
<dbReference type="RefSeq" id="WP_189337830.1">
    <property type="nucleotide sequence ID" value="NZ_AP024850.1"/>
</dbReference>
<comment type="caution">
    <text evidence="2">The sequence shown here is derived from an EMBL/GenBank/DDBJ whole genome shotgun (WGS) entry which is preliminary data.</text>
</comment>
<keyword evidence="1" id="KW-0732">Signal</keyword>
<accession>A0AAW7YAF6</accession>
<sequence>MKTKLLAVICTLFLFGCVQPHQGPSINANGAIKWANGFSEEMHISASGSTLTFAAPDSFGRNGGGIAIFSRIDSARNGDCEHYYSEGALKTRMQICKSGEVTLIKEGKVINVGALAKFVY</sequence>
<protein>
    <recommendedName>
        <fullName evidence="4">Lipoprotein</fullName>
    </recommendedName>
</protein>
<evidence type="ECO:0008006" key="4">
    <source>
        <dbReference type="Google" id="ProtNLM"/>
    </source>
</evidence>
<proteinExistence type="predicted"/>
<reference evidence="2" key="1">
    <citation type="submission" date="2023-07" db="EMBL/GenBank/DDBJ databases">
        <title>Genome content predicts the carbon catabolic preferences of heterotrophic bacteria.</title>
        <authorList>
            <person name="Gralka M."/>
        </authorList>
    </citation>
    <scope>NUCLEOTIDE SEQUENCE</scope>
    <source>
        <strain evidence="2">G2M05</strain>
    </source>
</reference>
<dbReference type="Proteomes" id="UP001170624">
    <property type="component" value="Unassembled WGS sequence"/>
</dbReference>
<name>A0AAW7YAF6_9GAMM</name>
<feature type="chain" id="PRO_5043936481" description="Lipoprotein" evidence="1">
    <location>
        <begin position="21"/>
        <end position="120"/>
    </location>
</feature>
<evidence type="ECO:0000256" key="1">
    <source>
        <dbReference type="SAM" id="SignalP"/>
    </source>
</evidence>
<dbReference type="PROSITE" id="PS51257">
    <property type="entry name" value="PROKAR_LIPOPROTEIN"/>
    <property type="match status" value="1"/>
</dbReference>